<feature type="compositionally biased region" description="Low complexity" evidence="1">
    <location>
        <begin position="242"/>
        <end position="255"/>
    </location>
</feature>
<proteinExistence type="predicted"/>
<feature type="domain" description="General stress protein 17M-like" evidence="3">
    <location>
        <begin position="20"/>
        <end position="105"/>
    </location>
</feature>
<evidence type="ECO:0000256" key="1">
    <source>
        <dbReference type="SAM" id="MobiDB-lite"/>
    </source>
</evidence>
<evidence type="ECO:0000259" key="3">
    <source>
        <dbReference type="Pfam" id="PF11181"/>
    </source>
</evidence>
<feature type="compositionally biased region" description="Polar residues" evidence="1">
    <location>
        <begin position="198"/>
        <end position="209"/>
    </location>
</feature>
<sequence length="285" mass="30207">MSMNAGFTDPLGQGLPQGQLLGNYRHFDDAQKVVDRLVEAGINVDHFHIVGRDVRLVTSLRNRSGYPAVVGRAALQGAFFGLLIGLLISTLMPAQAPFQILASVALGVGVWVIFGVIGHALRRRAGKYDYIPRFAAVSFDLLCDFAVAHQAKQIIGPQPMPTSPTPAHQPGSTGTTAPETPPPSGQTGSSPTTAQTPVQEPSEASTTRSGFPDLPDGRPQFGARIDDASQPRREAEPHGDASADPSAPSEPSESSEASEKKASDGTQSSLSEQPEPRRKTSQEDH</sequence>
<keyword evidence="2" id="KW-1133">Transmembrane helix</keyword>
<accession>A0AAJ6AJA4</accession>
<name>A0AAJ6AJA4_9MICC</name>
<evidence type="ECO:0000313" key="4">
    <source>
        <dbReference type="EMBL" id="WGH93259.1"/>
    </source>
</evidence>
<dbReference type="RefSeq" id="WP_279674885.1">
    <property type="nucleotide sequence ID" value="NZ_CP122566.1"/>
</dbReference>
<dbReference type="Pfam" id="PF11181">
    <property type="entry name" value="YflT"/>
    <property type="match status" value="1"/>
</dbReference>
<dbReference type="AlphaFoldDB" id="A0AAJ6AJA4"/>
<organism evidence="4 5">
    <name type="scientific">Auritidibacter ignavus</name>
    <dbReference type="NCBI Taxonomy" id="678932"/>
    <lineage>
        <taxon>Bacteria</taxon>
        <taxon>Bacillati</taxon>
        <taxon>Actinomycetota</taxon>
        <taxon>Actinomycetes</taxon>
        <taxon>Micrococcales</taxon>
        <taxon>Micrococcaceae</taxon>
        <taxon>Auritidibacter</taxon>
    </lineage>
</organism>
<feature type="region of interest" description="Disordered" evidence="1">
    <location>
        <begin position="156"/>
        <end position="285"/>
    </location>
</feature>
<feature type="transmembrane region" description="Helical" evidence="2">
    <location>
        <begin position="69"/>
        <end position="92"/>
    </location>
</feature>
<keyword evidence="2" id="KW-0472">Membrane</keyword>
<keyword evidence="2" id="KW-0812">Transmembrane</keyword>
<feature type="compositionally biased region" description="Low complexity" evidence="1">
    <location>
        <begin position="185"/>
        <end position="197"/>
    </location>
</feature>
<reference evidence="4 5" key="1">
    <citation type="submission" date="2023-03" db="EMBL/GenBank/DDBJ databases">
        <title>Complete genome sequences of several Auritidibacter ignavus strains isolated from ear infections.</title>
        <authorList>
            <person name="Baehr T."/>
            <person name="Baumhoegger A.M."/>
        </authorList>
    </citation>
    <scope>NUCLEOTIDE SEQUENCE [LARGE SCALE GENOMIC DNA]</scope>
    <source>
        <strain evidence="4 5">BABAE-6</strain>
    </source>
</reference>
<keyword evidence="5" id="KW-1185">Reference proteome</keyword>
<protein>
    <recommendedName>
        <fullName evidence="3">General stress protein 17M-like domain-containing protein</fullName>
    </recommendedName>
</protein>
<dbReference type="EMBL" id="CP122566">
    <property type="protein sequence ID" value="WGH93259.1"/>
    <property type="molecule type" value="Genomic_DNA"/>
</dbReference>
<evidence type="ECO:0000256" key="2">
    <source>
        <dbReference type="SAM" id="Phobius"/>
    </source>
</evidence>
<feature type="compositionally biased region" description="Basic and acidic residues" evidence="1">
    <location>
        <begin position="274"/>
        <end position="285"/>
    </location>
</feature>
<evidence type="ECO:0000313" key="5">
    <source>
        <dbReference type="Proteomes" id="UP001224674"/>
    </source>
</evidence>
<gene>
    <name evidence="4" type="ORF">QDX21_00085</name>
</gene>
<dbReference type="InterPro" id="IPR025889">
    <property type="entry name" value="GSP17M-like_dom"/>
</dbReference>
<feature type="transmembrane region" description="Helical" evidence="2">
    <location>
        <begin position="98"/>
        <end position="121"/>
    </location>
</feature>
<feature type="compositionally biased region" description="Basic and acidic residues" evidence="1">
    <location>
        <begin position="224"/>
        <end position="241"/>
    </location>
</feature>
<dbReference type="Proteomes" id="UP001224674">
    <property type="component" value="Chromosome"/>
</dbReference>